<feature type="chain" id="PRO_5015536661" description="Peptidyl-prolyl cis-trans isomerase" evidence="8">
    <location>
        <begin position="21"/>
        <end position="159"/>
    </location>
</feature>
<keyword evidence="4 6" id="KW-0413">Isomerase</keyword>
<comment type="function">
    <text evidence="5">PPIases accelerate the folding of proteins.</text>
</comment>
<sequence length="159" mass="16717">MKISLPLIAAVIAISATLAACEPKNETQNNSKTNAPAQIAVTALSAKDTQIGTGAEALKDHQVTVHYTGWLYDSNADQFHGKQFDSSRDGAAGGQPFSFYLGAHQVIPGWDQGVAGMKVGGKRTLIIPSELAYGEQGAGRGVIPKNAPLVFEIELLAVK</sequence>
<dbReference type="SUPFAM" id="SSF54534">
    <property type="entry name" value="FKBP-like"/>
    <property type="match status" value="1"/>
</dbReference>
<dbReference type="GO" id="GO:0003755">
    <property type="term" value="F:peptidyl-prolyl cis-trans isomerase activity"/>
    <property type="evidence" value="ECO:0007669"/>
    <property type="project" value="UniProtKB-UniRule"/>
</dbReference>
<keyword evidence="11" id="KW-1185">Reference proteome</keyword>
<comment type="catalytic activity">
    <reaction evidence="1 6 7">
        <text>[protein]-peptidylproline (omega=180) = [protein]-peptidylproline (omega=0)</text>
        <dbReference type="Rhea" id="RHEA:16237"/>
        <dbReference type="Rhea" id="RHEA-COMP:10747"/>
        <dbReference type="Rhea" id="RHEA-COMP:10748"/>
        <dbReference type="ChEBI" id="CHEBI:83833"/>
        <dbReference type="ChEBI" id="CHEBI:83834"/>
        <dbReference type="EC" id="5.2.1.8"/>
    </reaction>
</comment>
<comment type="similarity">
    <text evidence="2 7">Belongs to the FKBP-type PPIase family.</text>
</comment>
<dbReference type="PROSITE" id="PS51257">
    <property type="entry name" value="PROKAR_LIPOPROTEIN"/>
    <property type="match status" value="1"/>
</dbReference>
<dbReference type="InterPro" id="IPR001179">
    <property type="entry name" value="PPIase_FKBP_dom"/>
</dbReference>
<dbReference type="AlphaFoldDB" id="A0A2S9H1S4"/>
<dbReference type="EC" id="5.2.1.8" evidence="7"/>
<keyword evidence="8" id="KW-0732">Signal</keyword>
<feature type="signal peptide" evidence="8">
    <location>
        <begin position="1"/>
        <end position="20"/>
    </location>
</feature>
<evidence type="ECO:0000256" key="5">
    <source>
        <dbReference type="ARBA" id="ARBA00056164"/>
    </source>
</evidence>
<evidence type="ECO:0000256" key="6">
    <source>
        <dbReference type="PROSITE-ProRule" id="PRU00277"/>
    </source>
</evidence>
<name>A0A2S9H1S4_9BURK</name>
<dbReference type="FunFam" id="3.10.50.40:FF:000006">
    <property type="entry name" value="Peptidyl-prolyl cis-trans isomerase"/>
    <property type="match status" value="1"/>
</dbReference>
<feature type="domain" description="PPIase FKBP-type" evidence="9">
    <location>
        <begin position="60"/>
        <end position="159"/>
    </location>
</feature>
<dbReference type="Gene3D" id="3.10.50.40">
    <property type="match status" value="1"/>
</dbReference>
<dbReference type="PROSITE" id="PS50059">
    <property type="entry name" value="FKBP_PPIASE"/>
    <property type="match status" value="1"/>
</dbReference>
<comment type="caution">
    <text evidence="10">The sequence shown here is derived from an EMBL/GenBank/DDBJ whole genome shotgun (WGS) entry which is preliminary data.</text>
</comment>
<dbReference type="EMBL" id="PUGF01000005">
    <property type="protein sequence ID" value="PRC93816.1"/>
    <property type="molecule type" value="Genomic_DNA"/>
</dbReference>
<evidence type="ECO:0000256" key="4">
    <source>
        <dbReference type="ARBA" id="ARBA00023235"/>
    </source>
</evidence>
<evidence type="ECO:0000256" key="8">
    <source>
        <dbReference type="SAM" id="SignalP"/>
    </source>
</evidence>
<keyword evidence="3 6" id="KW-0697">Rotamase</keyword>
<accession>A0A2S9H1S4</accession>
<dbReference type="RefSeq" id="WP_105531102.1">
    <property type="nucleotide sequence ID" value="NZ_PUGF01000005.1"/>
</dbReference>
<dbReference type="PANTHER" id="PTHR43811:SF19">
    <property type="entry name" value="39 KDA FK506-BINDING NUCLEAR PROTEIN"/>
    <property type="match status" value="1"/>
</dbReference>
<evidence type="ECO:0000256" key="1">
    <source>
        <dbReference type="ARBA" id="ARBA00000971"/>
    </source>
</evidence>
<dbReference type="PANTHER" id="PTHR43811">
    <property type="entry name" value="FKBP-TYPE PEPTIDYL-PROLYL CIS-TRANS ISOMERASE FKPA"/>
    <property type="match status" value="1"/>
</dbReference>
<evidence type="ECO:0000313" key="11">
    <source>
        <dbReference type="Proteomes" id="UP000237839"/>
    </source>
</evidence>
<dbReference type="Pfam" id="PF00254">
    <property type="entry name" value="FKBP_C"/>
    <property type="match status" value="1"/>
</dbReference>
<dbReference type="InterPro" id="IPR046357">
    <property type="entry name" value="PPIase_dom_sf"/>
</dbReference>
<evidence type="ECO:0000256" key="3">
    <source>
        <dbReference type="ARBA" id="ARBA00023110"/>
    </source>
</evidence>
<protein>
    <recommendedName>
        <fullName evidence="7">Peptidyl-prolyl cis-trans isomerase</fullName>
        <ecNumber evidence="7">5.2.1.8</ecNumber>
    </recommendedName>
</protein>
<dbReference type="Proteomes" id="UP000237839">
    <property type="component" value="Unassembled WGS sequence"/>
</dbReference>
<evidence type="ECO:0000259" key="9">
    <source>
        <dbReference type="PROSITE" id="PS50059"/>
    </source>
</evidence>
<reference evidence="10 11" key="1">
    <citation type="submission" date="2018-02" db="EMBL/GenBank/DDBJ databases">
        <title>Solimicrobium silvestre gen. nov., sp. nov., isolated from alpine forest soil.</title>
        <authorList>
            <person name="Margesin R."/>
            <person name="Albuquerque L."/>
            <person name="Zhang D.-C."/>
            <person name="Froufe H.J.C."/>
            <person name="Severino R."/>
            <person name="Roxo I."/>
            <person name="Egas C."/>
            <person name="Da Costa M.S."/>
        </authorList>
    </citation>
    <scope>NUCLEOTIDE SEQUENCE [LARGE SCALE GENOMIC DNA]</scope>
    <source>
        <strain evidence="10 11">S20-91</strain>
    </source>
</reference>
<evidence type="ECO:0000256" key="2">
    <source>
        <dbReference type="ARBA" id="ARBA00006577"/>
    </source>
</evidence>
<dbReference type="OrthoDB" id="280278at2"/>
<organism evidence="10 11">
    <name type="scientific">Solimicrobium silvestre</name>
    <dbReference type="NCBI Taxonomy" id="2099400"/>
    <lineage>
        <taxon>Bacteria</taxon>
        <taxon>Pseudomonadati</taxon>
        <taxon>Pseudomonadota</taxon>
        <taxon>Betaproteobacteria</taxon>
        <taxon>Burkholderiales</taxon>
        <taxon>Oxalobacteraceae</taxon>
        <taxon>Solimicrobium</taxon>
    </lineage>
</organism>
<gene>
    <name evidence="10" type="ORF">S2091_1425</name>
</gene>
<proteinExistence type="inferred from homology"/>
<evidence type="ECO:0000313" key="10">
    <source>
        <dbReference type="EMBL" id="PRC93816.1"/>
    </source>
</evidence>
<evidence type="ECO:0000256" key="7">
    <source>
        <dbReference type="RuleBase" id="RU003915"/>
    </source>
</evidence>